<dbReference type="STRING" id="2711.A0A067FWB5"/>
<sequence>MKQLLEKHGKTHFNGCLPAYDGRKGFYTAGALPFTSKDFNIKLIDRDESGDINCTVVGRSFFAPGFHKSEIGFGVECWKGFYQSLRPTQMGMSLNMGVKVEVAHGESKRYRVSGITSQPTKKLK</sequence>
<evidence type="ECO:0000313" key="2">
    <source>
        <dbReference type="EMBL" id="KDO70460.1"/>
    </source>
</evidence>
<dbReference type="SMART" id="SM01163">
    <property type="entry name" value="DUF1785"/>
    <property type="match status" value="1"/>
</dbReference>
<protein>
    <recommendedName>
        <fullName evidence="1">Argonaute linker 1 domain-containing protein</fullName>
    </recommendedName>
</protein>
<evidence type="ECO:0000313" key="3">
    <source>
        <dbReference type="Proteomes" id="UP000027120"/>
    </source>
</evidence>
<reference evidence="2 3" key="1">
    <citation type="submission" date="2014-04" db="EMBL/GenBank/DDBJ databases">
        <authorList>
            <consortium name="International Citrus Genome Consortium"/>
            <person name="Gmitter F."/>
            <person name="Chen C."/>
            <person name="Farmerie W."/>
            <person name="Harkins T."/>
            <person name="Desany B."/>
            <person name="Mohiuddin M."/>
            <person name="Kodira C."/>
            <person name="Borodovsky M."/>
            <person name="Lomsadze A."/>
            <person name="Burns P."/>
            <person name="Jenkins J."/>
            <person name="Prochnik S."/>
            <person name="Shu S."/>
            <person name="Chapman J."/>
            <person name="Pitluck S."/>
            <person name="Schmutz J."/>
            <person name="Rokhsar D."/>
        </authorList>
    </citation>
    <scope>NUCLEOTIDE SEQUENCE</scope>
</reference>
<dbReference type="InterPro" id="IPR036085">
    <property type="entry name" value="PAZ_dom_sf"/>
</dbReference>
<evidence type="ECO:0000259" key="1">
    <source>
        <dbReference type="SMART" id="SM01163"/>
    </source>
</evidence>
<feature type="domain" description="Argonaute linker 1" evidence="1">
    <location>
        <begin position="55"/>
        <end position="106"/>
    </location>
</feature>
<dbReference type="EMBL" id="KK784890">
    <property type="protein sequence ID" value="KDO70460.1"/>
    <property type="molecule type" value="Genomic_DNA"/>
</dbReference>
<dbReference type="AlphaFoldDB" id="A0A067FWB5"/>
<dbReference type="InterPro" id="IPR014811">
    <property type="entry name" value="ArgoL1"/>
</dbReference>
<dbReference type="Proteomes" id="UP000027120">
    <property type="component" value="Unassembled WGS sequence"/>
</dbReference>
<organism evidence="2 3">
    <name type="scientific">Citrus sinensis</name>
    <name type="common">Sweet orange</name>
    <name type="synonym">Citrus aurantium var. sinensis</name>
    <dbReference type="NCBI Taxonomy" id="2711"/>
    <lineage>
        <taxon>Eukaryota</taxon>
        <taxon>Viridiplantae</taxon>
        <taxon>Streptophyta</taxon>
        <taxon>Embryophyta</taxon>
        <taxon>Tracheophyta</taxon>
        <taxon>Spermatophyta</taxon>
        <taxon>Magnoliopsida</taxon>
        <taxon>eudicotyledons</taxon>
        <taxon>Gunneridae</taxon>
        <taxon>Pentapetalae</taxon>
        <taxon>rosids</taxon>
        <taxon>malvids</taxon>
        <taxon>Sapindales</taxon>
        <taxon>Rutaceae</taxon>
        <taxon>Aurantioideae</taxon>
        <taxon>Citrus</taxon>
    </lineage>
</organism>
<keyword evidence="3" id="KW-1185">Reference proteome</keyword>
<dbReference type="Pfam" id="PF08699">
    <property type="entry name" value="ArgoL1"/>
    <property type="match status" value="1"/>
</dbReference>
<name>A0A067FWB5_CITSI</name>
<accession>A0A067FWB5</accession>
<proteinExistence type="predicted"/>
<gene>
    <name evidence="2" type="ORF">CISIN_1g046499mg</name>
</gene>
<dbReference type="PANTHER" id="PTHR22891">
    <property type="entry name" value="EUKARYOTIC TRANSLATION INITIATION FACTOR 2C"/>
    <property type="match status" value="1"/>
</dbReference>
<dbReference type="SUPFAM" id="SSF101690">
    <property type="entry name" value="PAZ domain"/>
    <property type="match status" value="1"/>
</dbReference>